<sequence>MKRLFLFLLLVTFVFSCAKRENYVIKTRDFKELNVPFDIPFEHLVPIKELNSKSSYAFLYYGADGKVHYYKDGKDTVLNAPLVEKFKGGVFAYLDYKIDGNTLYVAQWVRYLGEPRTKKVILIKTDMDGKNPSYTLVSSTNESIGKPMIETDGKGNVLLVWSDESNGYGVAYALSNDGGKTFPPETIIRPANIASNLDVYLPYYDPKNGFSVIYTTDKEIRARRLKDNAEVVLFKFEEGYQYTPYVEKGNGELYIFAWRLPKNNPADVYGTYKLTFLAFKDPFEKPVAKLEKDYQRVYTYIQPAVLKGDKPLFFSVNLPPKGEDVYKADGEQLSKRINLVYSWNGEDLKKAVEDKANDYLYAQLFSSVATSDEGALEVFRDSRYLIPQLWAVYVKDGKTRAFGPLEEPWVETSFMSKTLYLGDGIFRVYYLVRDDKKNVWFLRARDIKAEALSNPYKLPSRREKQEKLEEALKKFSECQIKNDLDCVYSFFDPVGQRQYPIEAFKRNAEVLKITFKDYKCRGKVVGDTNIAVSYCTYTYTLPPVIGTVPVPENKRQITDKDVRNYWVFIKGQWRWAIETMPGRTAIQW</sequence>
<dbReference type="RefSeq" id="WP_012963300.1">
    <property type="nucleotide sequence ID" value="NC_013799.1"/>
</dbReference>
<gene>
    <name evidence="1" type="ordered locus">HTH_0657</name>
</gene>
<dbReference type="AlphaFoldDB" id="D3DH16"/>
<keyword evidence="2" id="KW-1185">Reference proteome</keyword>
<accession>D3DH16</accession>
<dbReference type="Proteomes" id="UP000002574">
    <property type="component" value="Chromosome"/>
</dbReference>
<dbReference type="OrthoDB" id="9809364at2"/>
<name>D3DH16_HYDTT</name>
<dbReference type="PROSITE" id="PS51257">
    <property type="entry name" value="PROKAR_LIPOPROTEIN"/>
    <property type="match status" value="1"/>
</dbReference>
<evidence type="ECO:0000313" key="2">
    <source>
        <dbReference type="Proteomes" id="UP000002574"/>
    </source>
</evidence>
<dbReference type="InterPro" id="IPR036278">
    <property type="entry name" value="Sialidase_sf"/>
</dbReference>
<organism evidence="1 2">
    <name type="scientific">Hydrogenobacter thermophilus (strain DSM 6534 / IAM 12695 / TK-6)</name>
    <dbReference type="NCBI Taxonomy" id="608538"/>
    <lineage>
        <taxon>Bacteria</taxon>
        <taxon>Pseudomonadati</taxon>
        <taxon>Aquificota</taxon>
        <taxon>Aquificia</taxon>
        <taxon>Aquificales</taxon>
        <taxon>Aquificaceae</taxon>
        <taxon>Hydrogenobacter</taxon>
    </lineage>
</organism>
<reference evidence="1 2" key="1">
    <citation type="journal article" date="2010" name="J. Bacteriol.">
        <title>Complete genome sequence of the thermophilic, obligately chemolithoautotrophic hydrogen-oxidizing bacterium Hydrogenobacter thermophilus TK-6.</title>
        <authorList>
            <person name="Arai H."/>
            <person name="Kanbe H."/>
            <person name="Ishii M."/>
            <person name="Igarashi Y."/>
        </authorList>
    </citation>
    <scope>NUCLEOTIDE SEQUENCE [LARGE SCALE GENOMIC DNA]</scope>
    <source>
        <strain evidence="2">DSM 6534 / IAM 12695 / TK-6</strain>
    </source>
</reference>
<evidence type="ECO:0000313" key="1">
    <source>
        <dbReference type="EMBL" id="BAI69118.1"/>
    </source>
</evidence>
<dbReference type="PATRIC" id="fig|608538.5.peg.661"/>
<dbReference type="SUPFAM" id="SSF50939">
    <property type="entry name" value="Sialidases"/>
    <property type="match status" value="1"/>
</dbReference>
<dbReference type="EMBL" id="AP011112">
    <property type="protein sequence ID" value="BAI69118.1"/>
    <property type="molecule type" value="Genomic_DNA"/>
</dbReference>
<dbReference type="KEGG" id="hte:Hydth_0655"/>
<proteinExistence type="predicted"/>
<protein>
    <recommendedName>
        <fullName evidence="3">Lipoprotein</fullName>
    </recommendedName>
</protein>
<dbReference type="STRING" id="608538.HTH_0657"/>
<dbReference type="KEGG" id="hth:HTH_0657"/>
<evidence type="ECO:0008006" key="3">
    <source>
        <dbReference type="Google" id="ProtNLM"/>
    </source>
</evidence>